<protein>
    <submittedName>
        <fullName evidence="2">MBL fold metallo-hydrolase</fullName>
    </submittedName>
</protein>
<evidence type="ECO:0000313" key="2">
    <source>
        <dbReference type="EMBL" id="GCE76980.1"/>
    </source>
</evidence>
<dbReference type="Proteomes" id="UP000289954">
    <property type="component" value="Unassembled WGS sequence"/>
</dbReference>
<dbReference type="Gene3D" id="3.60.15.10">
    <property type="entry name" value="Ribonuclease Z/Hydroxyacylglutathione hydrolase-like"/>
    <property type="match status" value="1"/>
</dbReference>
<dbReference type="EMBL" id="BIMR01000156">
    <property type="protein sequence ID" value="GCE76980.1"/>
    <property type="molecule type" value="Genomic_DNA"/>
</dbReference>
<dbReference type="SUPFAM" id="SSF56281">
    <property type="entry name" value="Metallo-hydrolase/oxidoreductase"/>
    <property type="match status" value="1"/>
</dbReference>
<dbReference type="GO" id="GO:0016787">
    <property type="term" value="F:hydrolase activity"/>
    <property type="evidence" value="ECO:0007669"/>
    <property type="project" value="UniProtKB-KW"/>
</dbReference>
<organism evidence="2 3">
    <name type="scientific">Cellulomonas biazotea</name>
    <dbReference type="NCBI Taxonomy" id="1709"/>
    <lineage>
        <taxon>Bacteria</taxon>
        <taxon>Bacillati</taxon>
        <taxon>Actinomycetota</taxon>
        <taxon>Actinomycetes</taxon>
        <taxon>Micrococcales</taxon>
        <taxon>Cellulomonadaceae</taxon>
        <taxon>Cellulomonas</taxon>
    </lineage>
</organism>
<keyword evidence="2" id="KW-0378">Hydrolase</keyword>
<evidence type="ECO:0000259" key="1">
    <source>
        <dbReference type="SMART" id="SM00849"/>
    </source>
</evidence>
<feature type="domain" description="Metallo-beta-lactamase" evidence="1">
    <location>
        <begin position="4"/>
        <end position="206"/>
    </location>
</feature>
<dbReference type="Pfam" id="PF00753">
    <property type="entry name" value="Lactamase_B"/>
    <property type="match status" value="1"/>
</dbReference>
<reference evidence="2 3" key="1">
    <citation type="submission" date="2019-01" db="EMBL/GenBank/DDBJ databases">
        <title>Draft genome sequence of Cellulomonas takizawaensis strain TKZ-21.</title>
        <authorList>
            <person name="Yamamura H."/>
            <person name="Hayashi T."/>
            <person name="Hamada M."/>
            <person name="Serisawa Y."/>
            <person name="Matsuyama K."/>
            <person name="Nakagawa Y."/>
            <person name="Otoguro M."/>
            <person name="Yanagida F."/>
            <person name="Hayakawa M."/>
        </authorList>
    </citation>
    <scope>NUCLEOTIDE SEQUENCE [LARGE SCALE GENOMIC DNA]</scope>
    <source>
        <strain evidence="2 3">NBRC12680</strain>
    </source>
</reference>
<dbReference type="SMART" id="SM00849">
    <property type="entry name" value="Lactamase_B"/>
    <property type="match status" value="1"/>
</dbReference>
<accession>A0A402DS44</accession>
<dbReference type="PANTHER" id="PTHR42951:SF22">
    <property type="entry name" value="METALLO BETA-LACTAMASE SUPERFAMILY LIPOPROTEIN"/>
    <property type="match status" value="1"/>
</dbReference>
<dbReference type="InterPro" id="IPR001279">
    <property type="entry name" value="Metallo-B-lactamas"/>
</dbReference>
<evidence type="ECO:0000313" key="3">
    <source>
        <dbReference type="Proteomes" id="UP000289954"/>
    </source>
</evidence>
<dbReference type="InterPro" id="IPR036866">
    <property type="entry name" value="RibonucZ/Hydroxyglut_hydro"/>
</dbReference>
<proteinExistence type="predicted"/>
<dbReference type="AlphaFoldDB" id="A0A402DS44"/>
<comment type="caution">
    <text evidence="2">The sequence shown here is derived from an EMBL/GenBank/DDBJ whole genome shotgun (WGS) entry which is preliminary data.</text>
</comment>
<name>A0A402DS44_9CELL</name>
<gene>
    <name evidence="2" type="ORF">CBZ_20360</name>
</gene>
<keyword evidence="3" id="KW-1185">Reference proteome</keyword>
<sequence length="257" mass="26813">MYATTSTVVVGDDGTALVVDPGVTAHEVAGLSAAIAQRGWRPVAVWSTHGHWDHVLDGPGLHGLVRWRGGPARDVDAGWHAAVVRERDADGPLTAAVRAAASVGQDDGPPEVAPIPPVPFPRRGTDHLDWSGPDVVVVEHAAHAPDHAALVVVHARVLLCGDLLSDREVPLLDTDADDPVADYRAALDLLEETADAFDVETVVPGHGTPGDRAELDRRLDADRAYLDALAGGGSDDPRLAEPWVADAHAAQVAALGG</sequence>
<dbReference type="RefSeq" id="WP_165446738.1">
    <property type="nucleotide sequence ID" value="NZ_BIMR01000156.1"/>
</dbReference>
<dbReference type="InterPro" id="IPR050855">
    <property type="entry name" value="NDM-1-like"/>
</dbReference>
<dbReference type="PANTHER" id="PTHR42951">
    <property type="entry name" value="METALLO-BETA-LACTAMASE DOMAIN-CONTAINING"/>
    <property type="match status" value="1"/>
</dbReference>